<dbReference type="Pfam" id="PF22522">
    <property type="entry name" value="DUF6998"/>
    <property type="match status" value="1"/>
</dbReference>
<evidence type="ECO:0000313" key="2">
    <source>
        <dbReference type="EMBL" id="RXR28463.1"/>
    </source>
</evidence>
<dbReference type="OrthoDB" id="8420327at2"/>
<dbReference type="AlphaFoldDB" id="A0A4Q1KFJ1"/>
<sequence>MGQPVALSDIAPIIDQARDCAVEYYRLTRKPLGITGEVGEFEAARLLGLTLLAARSPGYDAIAPDGRKIQIKARLFDPTVRLTGQRVGSIKVASEFDAVVLVMLDLAYQPWIIWEASRTAVIDALLAPGSKSRNERGAMSVVKFRSIAAEVWRRE</sequence>
<protein>
    <recommendedName>
        <fullName evidence="1">DUF6998 domain-containing protein</fullName>
    </recommendedName>
</protein>
<evidence type="ECO:0000313" key="3">
    <source>
        <dbReference type="Proteomes" id="UP000290958"/>
    </source>
</evidence>
<accession>A0A4Q1KFJ1</accession>
<evidence type="ECO:0000259" key="1">
    <source>
        <dbReference type="Pfam" id="PF22522"/>
    </source>
</evidence>
<organism evidence="2 3">
    <name type="scientific">Sphingobium fluviale</name>
    <dbReference type="NCBI Taxonomy" id="2506423"/>
    <lineage>
        <taxon>Bacteria</taxon>
        <taxon>Pseudomonadati</taxon>
        <taxon>Pseudomonadota</taxon>
        <taxon>Alphaproteobacteria</taxon>
        <taxon>Sphingomonadales</taxon>
        <taxon>Sphingomonadaceae</taxon>
        <taxon>Sphingobium</taxon>
    </lineage>
</organism>
<reference evidence="3" key="1">
    <citation type="submission" date="2019-01" db="EMBL/GenBank/DDBJ databases">
        <title>Cytophagaceae bacterium strain CAR-16.</title>
        <authorList>
            <person name="Chen W.-M."/>
        </authorList>
    </citation>
    <scope>NUCLEOTIDE SEQUENCE [LARGE SCALE GENOMIC DNA]</scope>
    <source>
        <strain evidence="3">CHR27</strain>
    </source>
</reference>
<comment type="caution">
    <text evidence="2">The sequence shown here is derived from an EMBL/GenBank/DDBJ whole genome shotgun (WGS) entry which is preliminary data.</text>
</comment>
<gene>
    <name evidence="2" type="ORF">EQG66_10525</name>
</gene>
<dbReference type="RefSeq" id="WP_129404536.1">
    <property type="nucleotide sequence ID" value="NZ_SBKP01000009.1"/>
</dbReference>
<feature type="domain" description="DUF6998" evidence="1">
    <location>
        <begin position="36"/>
        <end position="151"/>
    </location>
</feature>
<proteinExistence type="predicted"/>
<dbReference type="EMBL" id="SBKP01000009">
    <property type="protein sequence ID" value="RXR28463.1"/>
    <property type="molecule type" value="Genomic_DNA"/>
</dbReference>
<keyword evidence="3" id="KW-1185">Reference proteome</keyword>
<dbReference type="Proteomes" id="UP000290958">
    <property type="component" value="Unassembled WGS sequence"/>
</dbReference>
<name>A0A4Q1KFJ1_9SPHN</name>
<dbReference type="InterPro" id="IPR054267">
    <property type="entry name" value="DUF6998"/>
</dbReference>